<feature type="transmembrane region" description="Helical" evidence="1">
    <location>
        <begin position="63"/>
        <end position="83"/>
    </location>
</feature>
<keyword evidence="1" id="KW-1133">Transmembrane helix</keyword>
<organism evidence="2 3">
    <name type="scientific">Granulicella rosea</name>
    <dbReference type="NCBI Taxonomy" id="474952"/>
    <lineage>
        <taxon>Bacteria</taxon>
        <taxon>Pseudomonadati</taxon>
        <taxon>Acidobacteriota</taxon>
        <taxon>Terriglobia</taxon>
        <taxon>Terriglobales</taxon>
        <taxon>Acidobacteriaceae</taxon>
        <taxon>Granulicella</taxon>
    </lineage>
</organism>
<proteinExistence type="predicted"/>
<evidence type="ECO:0000313" key="3">
    <source>
        <dbReference type="Proteomes" id="UP000198356"/>
    </source>
</evidence>
<protein>
    <submittedName>
        <fullName evidence="2">Uncharacterized protein</fullName>
    </submittedName>
</protein>
<gene>
    <name evidence="2" type="ORF">SAMN05421770_10218</name>
</gene>
<dbReference type="Proteomes" id="UP000198356">
    <property type="component" value="Unassembled WGS sequence"/>
</dbReference>
<evidence type="ECO:0000313" key="2">
    <source>
        <dbReference type="EMBL" id="SNS70851.1"/>
    </source>
</evidence>
<keyword evidence="3" id="KW-1185">Reference proteome</keyword>
<dbReference type="EMBL" id="FZOU01000002">
    <property type="protein sequence ID" value="SNS70851.1"/>
    <property type="molecule type" value="Genomic_DNA"/>
</dbReference>
<evidence type="ECO:0000256" key="1">
    <source>
        <dbReference type="SAM" id="Phobius"/>
    </source>
</evidence>
<accession>A0A239GPE7</accession>
<dbReference type="AlphaFoldDB" id="A0A239GPE7"/>
<sequence>MKILSLVSVVFALGAAGFWGWSALINVPVIYSGFGTLGTQMPDGSNIAGVEPFYAALKLISKLNALAAGCAFVSALTQALTLLPRK</sequence>
<keyword evidence="1" id="KW-0472">Membrane</keyword>
<reference evidence="2 3" key="1">
    <citation type="submission" date="2017-06" db="EMBL/GenBank/DDBJ databases">
        <authorList>
            <person name="Kim H.J."/>
            <person name="Triplett B.A."/>
        </authorList>
    </citation>
    <scope>NUCLEOTIDE SEQUENCE [LARGE SCALE GENOMIC DNA]</scope>
    <source>
        <strain evidence="2 3">DSM 18704</strain>
    </source>
</reference>
<keyword evidence="1" id="KW-0812">Transmembrane</keyword>
<name>A0A239GPE7_9BACT</name>